<feature type="compositionally biased region" description="Low complexity" evidence="6">
    <location>
        <begin position="83"/>
        <end position="116"/>
    </location>
</feature>
<feature type="domain" description="ABC transporter" evidence="7">
    <location>
        <begin position="189"/>
        <end position="419"/>
    </location>
</feature>
<gene>
    <name evidence="8" type="ORF">SAMN06295879_1047</name>
</gene>
<dbReference type="GO" id="GO:0046677">
    <property type="term" value="P:response to antibiotic"/>
    <property type="evidence" value="ECO:0007669"/>
    <property type="project" value="UniProtKB-KW"/>
</dbReference>
<dbReference type="PROSITE" id="PS50893">
    <property type="entry name" value="ABC_TRANSPORTER_2"/>
    <property type="match status" value="1"/>
</dbReference>
<comment type="subcellular location">
    <subcellularLocation>
        <location evidence="1">Cell membrane</location>
        <topology evidence="1">Peripheral membrane protein</topology>
    </subcellularLocation>
</comment>
<keyword evidence="5" id="KW-0046">Antibiotic resistance</keyword>
<dbReference type="CDD" id="cd03230">
    <property type="entry name" value="ABC_DR_subfamily_A"/>
    <property type="match status" value="1"/>
</dbReference>
<dbReference type="GO" id="GO:0005524">
    <property type="term" value="F:ATP binding"/>
    <property type="evidence" value="ECO:0007669"/>
    <property type="project" value="UniProtKB-KW"/>
</dbReference>
<feature type="compositionally biased region" description="Low complexity" evidence="6">
    <location>
        <begin position="123"/>
        <end position="136"/>
    </location>
</feature>
<evidence type="ECO:0000256" key="1">
    <source>
        <dbReference type="ARBA" id="ARBA00004202"/>
    </source>
</evidence>
<keyword evidence="3" id="KW-0547">Nucleotide-binding</keyword>
<feature type="compositionally biased region" description="Low complexity" evidence="6">
    <location>
        <begin position="26"/>
        <end position="49"/>
    </location>
</feature>
<dbReference type="InterPro" id="IPR003593">
    <property type="entry name" value="AAA+_ATPase"/>
</dbReference>
<dbReference type="InterPro" id="IPR003439">
    <property type="entry name" value="ABC_transporter-like_ATP-bd"/>
</dbReference>
<dbReference type="GO" id="GO:0016887">
    <property type="term" value="F:ATP hydrolysis activity"/>
    <property type="evidence" value="ECO:0007669"/>
    <property type="project" value="InterPro"/>
</dbReference>
<evidence type="ECO:0000256" key="6">
    <source>
        <dbReference type="SAM" id="MobiDB-lite"/>
    </source>
</evidence>
<accession>A0A1T4XCL0</accession>
<reference evidence="9" key="1">
    <citation type="submission" date="2017-02" db="EMBL/GenBank/DDBJ databases">
        <authorList>
            <person name="Varghese N."/>
            <person name="Submissions S."/>
        </authorList>
    </citation>
    <scope>NUCLEOTIDE SEQUENCE [LARGE SCALE GENOMIC DNA]</scope>
    <source>
        <strain evidence="9">VKM Ac-2052</strain>
    </source>
</reference>
<evidence type="ECO:0000256" key="3">
    <source>
        <dbReference type="ARBA" id="ARBA00022741"/>
    </source>
</evidence>
<feature type="region of interest" description="Disordered" evidence="6">
    <location>
        <begin position="1"/>
        <end position="165"/>
    </location>
</feature>
<dbReference type="Gene3D" id="3.40.50.300">
    <property type="entry name" value="P-loop containing nucleotide triphosphate hydrolases"/>
    <property type="match status" value="1"/>
</dbReference>
<evidence type="ECO:0000256" key="4">
    <source>
        <dbReference type="ARBA" id="ARBA00022840"/>
    </source>
</evidence>
<organism evidence="8 9">
    <name type="scientific">Agreia bicolorata</name>
    <dbReference type="NCBI Taxonomy" id="110935"/>
    <lineage>
        <taxon>Bacteria</taxon>
        <taxon>Bacillati</taxon>
        <taxon>Actinomycetota</taxon>
        <taxon>Actinomycetes</taxon>
        <taxon>Micrococcales</taxon>
        <taxon>Microbacteriaceae</taxon>
        <taxon>Agreia</taxon>
    </lineage>
</organism>
<dbReference type="InterPro" id="IPR027417">
    <property type="entry name" value="P-loop_NTPase"/>
</dbReference>
<evidence type="ECO:0000313" key="8">
    <source>
        <dbReference type="EMBL" id="SKA87189.1"/>
    </source>
</evidence>
<keyword evidence="4" id="KW-0067">ATP-binding</keyword>
<dbReference type="AlphaFoldDB" id="A0A1T4XCL0"/>
<evidence type="ECO:0000256" key="5">
    <source>
        <dbReference type="ARBA" id="ARBA00023251"/>
    </source>
</evidence>
<evidence type="ECO:0000313" key="9">
    <source>
        <dbReference type="Proteomes" id="UP000189735"/>
    </source>
</evidence>
<dbReference type="Proteomes" id="UP000189735">
    <property type="component" value="Unassembled WGS sequence"/>
</dbReference>
<dbReference type="PANTHER" id="PTHR42711">
    <property type="entry name" value="ABC TRANSPORTER ATP-BINDING PROTEIN"/>
    <property type="match status" value="1"/>
</dbReference>
<dbReference type="SUPFAM" id="SSF52540">
    <property type="entry name" value="P-loop containing nucleoside triphosphate hydrolases"/>
    <property type="match status" value="1"/>
</dbReference>
<dbReference type="GO" id="GO:0005886">
    <property type="term" value="C:plasma membrane"/>
    <property type="evidence" value="ECO:0007669"/>
    <property type="project" value="UniProtKB-SubCell"/>
</dbReference>
<keyword evidence="2" id="KW-0813">Transport</keyword>
<protein>
    <submittedName>
        <fullName evidence="8">ABC-type multidrug transport system, ATPase component</fullName>
    </submittedName>
</protein>
<dbReference type="Pfam" id="PF00005">
    <property type="entry name" value="ABC_tran"/>
    <property type="match status" value="1"/>
</dbReference>
<sequence length="437" mass="45482">MKPAEPGADSIGATSEEDDVTPQSPTDMADNAVADDAVTDGAAAQAAGAENDEAIDAAAVDGSKENGPSADSEQVEAPSAKATTKPRPASPRSPRARTTSTPRASAGADRVPAAPRAPRKPAAPRAKAAPSASDAPIVLDPSAEPVSKPARKPAPKPVRLTAAQKKAAAQAEAEAAERAAFRAQQPVVLSISRLVKKFGSTTAVDGIDLEVRQGAFYGIVGPNGAGKTTTLSMVTGLLRPDSGTITINDLDVWANPAQAKKIIGVLPDRLRLFDRLTGRQMLYYAGTLRGLDNKSVRERSDDLAAAFGLEDALGRLVADYSAGMTKKIALAAAMIHSPRILVLDEPFESVDPVSAANVIEILQKYVETGGTVVLSSHSMDMIQRVCDGVAIIVQGQVLAQGTVDEVRRGGTLEDRFVELAGGRKAAEGMEWLLNSSN</sequence>
<proteinExistence type="predicted"/>
<dbReference type="SMART" id="SM00382">
    <property type="entry name" value="AAA"/>
    <property type="match status" value="1"/>
</dbReference>
<evidence type="ECO:0000259" key="7">
    <source>
        <dbReference type="PROSITE" id="PS50893"/>
    </source>
</evidence>
<dbReference type="InterPro" id="IPR050763">
    <property type="entry name" value="ABC_transporter_ATP-binding"/>
</dbReference>
<dbReference type="PANTHER" id="PTHR42711:SF19">
    <property type="entry name" value="DOXORUBICIN RESISTANCE ATP-BINDING PROTEIN DRRA"/>
    <property type="match status" value="1"/>
</dbReference>
<name>A0A1T4XCL0_9MICO</name>
<dbReference type="EMBL" id="FUYG01000002">
    <property type="protein sequence ID" value="SKA87189.1"/>
    <property type="molecule type" value="Genomic_DNA"/>
</dbReference>
<evidence type="ECO:0000256" key="2">
    <source>
        <dbReference type="ARBA" id="ARBA00022448"/>
    </source>
</evidence>